<evidence type="ECO:0000313" key="1">
    <source>
        <dbReference type="EMBL" id="PNY68609.1"/>
    </source>
</evidence>
<gene>
    <name evidence="1" type="ORF">C2M16_06105</name>
</gene>
<name>A0A2K3TWD2_ECOLX</name>
<dbReference type="EMBL" id="PPHQ01000004">
    <property type="protein sequence ID" value="PNY68609.1"/>
    <property type="molecule type" value="Genomic_DNA"/>
</dbReference>
<dbReference type="AlphaFoldDB" id="A0A2K3TWD2"/>
<dbReference type="RefSeq" id="WP_103253373.1">
    <property type="nucleotide sequence ID" value="NZ_CAJVGG010000092.1"/>
</dbReference>
<proteinExistence type="predicted"/>
<accession>A0A2K3TWD2</accession>
<sequence>MSCFETVVELFRYVGRPKFDAINNRFSATISYDAHIYELLVSLQPHTAWGEIEEIVIDDVDIDVDDSLPAKGTSITLTISISTGASESFFIDIKDLIQKSPMLNRGILRKSFYLVEEDFYFNEGMVEGLAKIPELSVLKNLCDFILCLSKVAHYSNSKSDDVCHKLVFLKNTNAKSLPLIIETNVDYSLLLTGIKDLKIIESFSDEKKL</sequence>
<reference evidence="1 2" key="1">
    <citation type="submission" date="2018-01" db="EMBL/GenBank/DDBJ databases">
        <title>Draft Genomic Sequencing Of Potential Extraintestinal Pathogenic Escherichia coli B8S18 Isolated From Retail Chicken Skin.</title>
        <authorList>
            <person name="Xu A."/>
            <person name="Tilman S."/>
            <person name="Wisser-Parker K."/>
            <person name="Sheen S."/>
            <person name="Sommers C."/>
        </authorList>
    </citation>
    <scope>NUCLEOTIDE SEQUENCE [LARGE SCALE GENOMIC DNA]</scope>
    <source>
        <strain evidence="1 2">B8S18Com</strain>
    </source>
</reference>
<organism evidence="1 2">
    <name type="scientific">Escherichia coli</name>
    <dbReference type="NCBI Taxonomy" id="562"/>
    <lineage>
        <taxon>Bacteria</taxon>
        <taxon>Pseudomonadati</taxon>
        <taxon>Pseudomonadota</taxon>
        <taxon>Gammaproteobacteria</taxon>
        <taxon>Enterobacterales</taxon>
        <taxon>Enterobacteriaceae</taxon>
        <taxon>Escherichia</taxon>
    </lineage>
</organism>
<comment type="caution">
    <text evidence="1">The sequence shown here is derived from an EMBL/GenBank/DDBJ whole genome shotgun (WGS) entry which is preliminary data.</text>
</comment>
<dbReference type="Proteomes" id="UP000236598">
    <property type="component" value="Unassembled WGS sequence"/>
</dbReference>
<protein>
    <submittedName>
        <fullName evidence="1">Uncharacterized protein</fullName>
    </submittedName>
</protein>
<evidence type="ECO:0000313" key="2">
    <source>
        <dbReference type="Proteomes" id="UP000236598"/>
    </source>
</evidence>